<dbReference type="Proteomes" id="UP000680045">
    <property type="component" value="Unassembled WGS sequence"/>
</dbReference>
<sequence length="129" mass="14654">MGESNEGHCTIESNYKIGDLHTEESFAIQKIVTDKYMEENNISRSYSIRIKSTLITPSRMSFYPIYKVKKRGKSIALCFTPWKPLNVSTIFILKNGLSYADTSIGLSLSRLKLPLGNMKQNKIMVLKSL</sequence>
<comment type="caution">
    <text evidence="1">The sequence shown here is derived from an EMBL/GenBank/DDBJ whole genome shotgun (WGS) entry which is preliminary data.</text>
</comment>
<name>A0A941J864_9BACI</name>
<accession>A0A941J864</accession>
<proteinExistence type="predicted"/>
<evidence type="ECO:0000313" key="1">
    <source>
        <dbReference type="EMBL" id="MBR8645391.1"/>
    </source>
</evidence>
<evidence type="ECO:0000313" key="2">
    <source>
        <dbReference type="Proteomes" id="UP000680045"/>
    </source>
</evidence>
<dbReference type="EMBL" id="JAGTPW010000034">
    <property type="protein sequence ID" value="MBR8645391.1"/>
    <property type="molecule type" value="Genomic_DNA"/>
</dbReference>
<organism evidence="1 2">
    <name type="scientific">Peribacillus frigoritolerans</name>
    <dbReference type="NCBI Taxonomy" id="450367"/>
    <lineage>
        <taxon>Bacteria</taxon>
        <taxon>Bacillati</taxon>
        <taxon>Bacillota</taxon>
        <taxon>Bacilli</taxon>
        <taxon>Bacillales</taxon>
        <taxon>Bacillaceae</taxon>
        <taxon>Peribacillus</taxon>
    </lineage>
</organism>
<gene>
    <name evidence="1" type="ORF">KEH51_18140</name>
</gene>
<protein>
    <submittedName>
        <fullName evidence="1">Uncharacterized protein</fullName>
    </submittedName>
</protein>
<dbReference type="AlphaFoldDB" id="A0A941J864"/>
<reference evidence="1" key="1">
    <citation type="submission" date="2021-04" db="EMBL/GenBank/DDBJ databases">
        <title>Whole genome sequencing of Enterococci isolates from hospitalized patients.</title>
        <authorList>
            <person name="Ogoti B.M."/>
            <person name="Onyambu F.G."/>
        </authorList>
    </citation>
    <scope>NUCLEOTIDE SEQUENCE</scope>
    <source>
        <strain evidence="1">242</strain>
    </source>
</reference>